<feature type="transmembrane region" description="Helical" evidence="1">
    <location>
        <begin position="70"/>
        <end position="91"/>
    </location>
</feature>
<dbReference type="EMBL" id="JBBPCC010000016">
    <property type="protein sequence ID" value="MEK8130777.1"/>
    <property type="molecule type" value="Genomic_DNA"/>
</dbReference>
<evidence type="ECO:0008006" key="4">
    <source>
        <dbReference type="Google" id="ProtNLM"/>
    </source>
</evidence>
<reference evidence="2 3" key="1">
    <citation type="submission" date="2024-04" db="EMBL/GenBank/DDBJ databases">
        <title>draft genome sequnece of Paenibacillus filicis.</title>
        <authorList>
            <person name="Kim D.-U."/>
        </authorList>
    </citation>
    <scope>NUCLEOTIDE SEQUENCE [LARGE SCALE GENOMIC DNA]</scope>
    <source>
        <strain evidence="2 3">KACC14197</strain>
    </source>
</reference>
<keyword evidence="3" id="KW-1185">Reference proteome</keyword>
<comment type="caution">
    <text evidence="2">The sequence shown here is derived from an EMBL/GenBank/DDBJ whole genome shotgun (WGS) entry which is preliminary data.</text>
</comment>
<dbReference type="Proteomes" id="UP001469365">
    <property type="component" value="Unassembled WGS sequence"/>
</dbReference>
<evidence type="ECO:0000313" key="2">
    <source>
        <dbReference type="EMBL" id="MEK8130777.1"/>
    </source>
</evidence>
<keyword evidence="1" id="KW-1133">Transmembrane helix</keyword>
<accession>A0ABU9DPI9</accession>
<dbReference type="RefSeq" id="WP_341417911.1">
    <property type="nucleotide sequence ID" value="NZ_JBBPCC010000016.1"/>
</dbReference>
<sequence length="208" mass="23279">MADSLRWMSWGLLLVALDFRIEGFDILPDFAGFLMIAYQLQSLKRREAVFAGENSTHTTPSPKIARRYNVAAILATVLAVLSLGDMATPLAAAGMDMPLNRGWMLYGAAGQLLMVFMVHTALTALESQLRERALPETAERVRLSRKWYNGMLWLLLLASPFILNAREATTYLLLPLGAVMFIMELLLFFTWRRVAKVLDGQSQEGPEA</sequence>
<organism evidence="2 3">
    <name type="scientific">Paenibacillus filicis</name>
    <dbReference type="NCBI Taxonomy" id="669464"/>
    <lineage>
        <taxon>Bacteria</taxon>
        <taxon>Bacillati</taxon>
        <taxon>Bacillota</taxon>
        <taxon>Bacilli</taxon>
        <taxon>Bacillales</taxon>
        <taxon>Paenibacillaceae</taxon>
        <taxon>Paenibacillus</taxon>
    </lineage>
</organism>
<keyword evidence="1" id="KW-0812">Transmembrane</keyword>
<feature type="transmembrane region" description="Helical" evidence="1">
    <location>
        <begin position="103"/>
        <end position="125"/>
    </location>
</feature>
<name>A0ABU9DPI9_9BACL</name>
<feature type="transmembrane region" description="Helical" evidence="1">
    <location>
        <begin position="146"/>
        <end position="165"/>
    </location>
</feature>
<feature type="transmembrane region" description="Helical" evidence="1">
    <location>
        <begin position="171"/>
        <end position="191"/>
    </location>
</feature>
<evidence type="ECO:0000313" key="3">
    <source>
        <dbReference type="Proteomes" id="UP001469365"/>
    </source>
</evidence>
<evidence type="ECO:0000256" key="1">
    <source>
        <dbReference type="SAM" id="Phobius"/>
    </source>
</evidence>
<protein>
    <recommendedName>
        <fullName evidence="4">DUF1211 domain-containing protein</fullName>
    </recommendedName>
</protein>
<gene>
    <name evidence="2" type="ORF">WMW72_22990</name>
</gene>
<proteinExistence type="predicted"/>
<keyword evidence="1" id="KW-0472">Membrane</keyword>